<organism evidence="3 4">
    <name type="scientific">Effrenium voratum</name>
    <dbReference type="NCBI Taxonomy" id="2562239"/>
    <lineage>
        <taxon>Eukaryota</taxon>
        <taxon>Sar</taxon>
        <taxon>Alveolata</taxon>
        <taxon>Dinophyceae</taxon>
        <taxon>Suessiales</taxon>
        <taxon>Symbiodiniaceae</taxon>
        <taxon>Effrenium</taxon>
    </lineage>
</organism>
<protein>
    <submittedName>
        <fullName evidence="3">Uncharacterized protein</fullName>
    </submittedName>
</protein>
<evidence type="ECO:0000313" key="4">
    <source>
        <dbReference type="Proteomes" id="UP001178507"/>
    </source>
</evidence>
<evidence type="ECO:0000256" key="1">
    <source>
        <dbReference type="SAM" id="MobiDB-lite"/>
    </source>
</evidence>
<gene>
    <name evidence="3" type="ORF">EVOR1521_LOCUS23820</name>
</gene>
<keyword evidence="4" id="KW-1185">Reference proteome</keyword>
<dbReference type="Proteomes" id="UP001178507">
    <property type="component" value="Unassembled WGS sequence"/>
</dbReference>
<dbReference type="AlphaFoldDB" id="A0AA36J8K4"/>
<evidence type="ECO:0000256" key="2">
    <source>
        <dbReference type="SAM" id="SignalP"/>
    </source>
</evidence>
<name>A0AA36J8K4_9DINO</name>
<accession>A0AA36J8K4</accession>
<evidence type="ECO:0000313" key="3">
    <source>
        <dbReference type="EMBL" id="CAJ1400494.1"/>
    </source>
</evidence>
<feature type="signal peptide" evidence="2">
    <location>
        <begin position="1"/>
        <end position="17"/>
    </location>
</feature>
<keyword evidence="2" id="KW-0732">Signal</keyword>
<comment type="caution">
    <text evidence="3">The sequence shown here is derived from an EMBL/GenBank/DDBJ whole genome shotgun (WGS) entry which is preliminary data.</text>
</comment>
<proteinExistence type="predicted"/>
<reference evidence="3" key="1">
    <citation type="submission" date="2023-08" db="EMBL/GenBank/DDBJ databases">
        <authorList>
            <person name="Chen Y."/>
            <person name="Shah S."/>
            <person name="Dougan E. K."/>
            <person name="Thang M."/>
            <person name="Chan C."/>
        </authorList>
    </citation>
    <scope>NUCLEOTIDE SEQUENCE</scope>
</reference>
<dbReference type="EMBL" id="CAUJNA010003372">
    <property type="protein sequence ID" value="CAJ1400494.1"/>
    <property type="molecule type" value="Genomic_DNA"/>
</dbReference>
<feature type="chain" id="PRO_5041281453" evidence="2">
    <location>
        <begin position="18"/>
        <end position="112"/>
    </location>
</feature>
<sequence>MRLWLLPLLAAASGALEEVPEVPEVPEAPEPPEPEERAANYSLSVESCRRYVLEVSSHGPGFYQDANLHRYTRCLFVLRGALRKLLHADRMGFASSTGGKGLQENVVGGELL</sequence>
<feature type="region of interest" description="Disordered" evidence="1">
    <location>
        <begin position="19"/>
        <end position="39"/>
    </location>
</feature>